<dbReference type="Gene3D" id="2.60.120.260">
    <property type="entry name" value="Galactose-binding domain-like"/>
    <property type="match status" value="1"/>
</dbReference>
<dbReference type="InterPro" id="IPR000383">
    <property type="entry name" value="Xaa-Pro-like_dom"/>
</dbReference>
<dbReference type="SMART" id="SM00939">
    <property type="entry name" value="PepX_C"/>
    <property type="match status" value="1"/>
</dbReference>
<dbReference type="InterPro" id="IPR008979">
    <property type="entry name" value="Galactose-bd-like_sf"/>
</dbReference>
<dbReference type="Proteomes" id="UP000192708">
    <property type="component" value="Unassembled WGS sequence"/>
</dbReference>
<keyword evidence="4" id="KW-1185">Reference proteome</keyword>
<dbReference type="PANTHER" id="PTHR43056:SF10">
    <property type="entry name" value="COCE_NOND FAMILY, PUTATIVE (AFU_ORTHOLOGUE AFUA_7G00600)-RELATED"/>
    <property type="match status" value="1"/>
</dbReference>
<feature type="domain" description="Xaa-Pro dipeptidyl-peptidase C-terminal" evidence="2">
    <location>
        <begin position="324"/>
        <end position="578"/>
    </location>
</feature>
<name>A0A1W2BX24_9BURK</name>
<sequence length="585" mass="66662">MTNNTNDSFKSETRDGMQIDWDVPIEMDDGIVLRADIFRPIDSGQYPSLISYGPYGKGLSFQKGYPTAWEKMVSDHPDTAAGSSNKYQNWEVLDPEKWVPDGYICIRVDSRGAGRSPGVVDHHSPRETRDFYECIEWAGQQAWSNGNVGLAGISYYGTNQWRVAALKPPHLKAMCIWEGYSDRYRDSTHHGGILCTFVKNWQDMQVRNVQHGLGTRGPISELTGELVCGPETLTDEELAANRVPMWQELLDHQMDDEYYAVRKSVFSEIEVPLLSAGNWGGQGLHLRGNIEGFMRSGSTRKWLEMHGGAHWAGLYTDYGVDIQKRFFDYYLKEINNGWEQNQPKLQLQIRHVDHFEQRYEEAWPIPRTEWTKLYLNCADHSLSFNPPEENTKVSYQPLVQGTTFYAKPFEEEVEITGPAALKIFMSSLSNDADIFTVLHVYDPQGQEVVFQGALDPHTPVGQGWLRASHRELDETLSTPYRPYYRHQQKMPLIPEQKTALDVEIWPTSIVIPKGYQLALSVLGKDYEWDGPAAHLSNMKNPMKGCGPFIHDDPIDRPPAIFGAEVTLYSDQDMPSYVLLPFIPKK</sequence>
<proteinExistence type="predicted"/>
<evidence type="ECO:0000256" key="1">
    <source>
        <dbReference type="ARBA" id="ARBA00022801"/>
    </source>
</evidence>
<evidence type="ECO:0000313" key="4">
    <source>
        <dbReference type="Proteomes" id="UP000192708"/>
    </source>
</evidence>
<dbReference type="Gene3D" id="1.10.3020.20">
    <property type="match status" value="1"/>
</dbReference>
<keyword evidence="1" id="KW-0378">Hydrolase</keyword>
<dbReference type="InterPro" id="IPR005674">
    <property type="entry name" value="CocE/Ser_esterase"/>
</dbReference>
<reference evidence="3 4" key="1">
    <citation type="submission" date="2017-04" db="EMBL/GenBank/DDBJ databases">
        <authorList>
            <person name="Afonso C.L."/>
            <person name="Miller P.J."/>
            <person name="Scott M.A."/>
            <person name="Spackman E."/>
            <person name="Goraichik I."/>
            <person name="Dimitrov K.M."/>
            <person name="Suarez D.L."/>
            <person name="Swayne D.E."/>
        </authorList>
    </citation>
    <scope>NUCLEOTIDE SEQUENCE [LARGE SCALE GENOMIC DNA]</scope>
    <source>
        <strain evidence="3 4">VK13</strain>
    </source>
</reference>
<protein>
    <recommendedName>
        <fullName evidence="2">Xaa-Pro dipeptidyl-peptidase C-terminal domain-containing protein</fullName>
    </recommendedName>
</protein>
<dbReference type="RefSeq" id="WP_084285490.1">
    <property type="nucleotide sequence ID" value="NZ_FWXJ01000016.1"/>
</dbReference>
<dbReference type="EMBL" id="FWXJ01000016">
    <property type="protein sequence ID" value="SMC77276.1"/>
    <property type="molecule type" value="Genomic_DNA"/>
</dbReference>
<dbReference type="InterPro" id="IPR013736">
    <property type="entry name" value="Xaa-Pro_dipept_C"/>
</dbReference>
<dbReference type="Pfam" id="PF02129">
    <property type="entry name" value="Peptidase_S15"/>
    <property type="match status" value="1"/>
</dbReference>
<dbReference type="SUPFAM" id="SSF49785">
    <property type="entry name" value="Galactose-binding domain-like"/>
    <property type="match status" value="1"/>
</dbReference>
<dbReference type="GO" id="GO:0008239">
    <property type="term" value="F:dipeptidyl-peptidase activity"/>
    <property type="evidence" value="ECO:0007669"/>
    <property type="project" value="InterPro"/>
</dbReference>
<dbReference type="Gene3D" id="3.40.50.1820">
    <property type="entry name" value="alpha/beta hydrolase"/>
    <property type="match status" value="1"/>
</dbReference>
<dbReference type="AlphaFoldDB" id="A0A1W2BX24"/>
<dbReference type="Pfam" id="PF08530">
    <property type="entry name" value="PepX_C"/>
    <property type="match status" value="1"/>
</dbReference>
<evidence type="ECO:0000313" key="3">
    <source>
        <dbReference type="EMBL" id="SMC77276.1"/>
    </source>
</evidence>
<dbReference type="STRING" id="1938817.SAMN06296008_11632"/>
<dbReference type="InterPro" id="IPR050585">
    <property type="entry name" value="Xaa-Pro_dipeptidyl-ppase/CocE"/>
</dbReference>
<dbReference type="NCBIfam" id="TIGR00976">
    <property type="entry name" value="CocE_NonD"/>
    <property type="match status" value="1"/>
</dbReference>
<gene>
    <name evidence="3" type="ORF">SAMN06296008_11632</name>
</gene>
<organism evidence="3 4">
    <name type="scientific">Polynucleobacter kasalickyi</name>
    <dbReference type="NCBI Taxonomy" id="1938817"/>
    <lineage>
        <taxon>Bacteria</taxon>
        <taxon>Pseudomonadati</taxon>
        <taxon>Pseudomonadota</taxon>
        <taxon>Betaproteobacteria</taxon>
        <taxon>Burkholderiales</taxon>
        <taxon>Burkholderiaceae</taxon>
        <taxon>Polynucleobacter</taxon>
    </lineage>
</organism>
<dbReference type="PANTHER" id="PTHR43056">
    <property type="entry name" value="PEPTIDASE S9 PROLYL OLIGOPEPTIDASE"/>
    <property type="match status" value="1"/>
</dbReference>
<accession>A0A1W2BX24</accession>
<evidence type="ECO:0000259" key="2">
    <source>
        <dbReference type="SMART" id="SM00939"/>
    </source>
</evidence>
<dbReference type="InterPro" id="IPR029058">
    <property type="entry name" value="AB_hydrolase_fold"/>
</dbReference>
<dbReference type="SUPFAM" id="SSF53474">
    <property type="entry name" value="alpha/beta-Hydrolases"/>
    <property type="match status" value="1"/>
</dbReference>